<evidence type="ECO:0000256" key="1">
    <source>
        <dbReference type="SAM" id="MobiDB-lite"/>
    </source>
</evidence>
<dbReference type="AlphaFoldDB" id="A0AAV1TCD8"/>
<feature type="compositionally biased region" description="Basic and acidic residues" evidence="1">
    <location>
        <begin position="687"/>
        <end position="698"/>
    </location>
</feature>
<feature type="chain" id="PRO_5043628885" evidence="2">
    <location>
        <begin position="25"/>
        <end position="751"/>
    </location>
</feature>
<feature type="compositionally biased region" description="Polar residues" evidence="1">
    <location>
        <begin position="491"/>
        <end position="517"/>
    </location>
</feature>
<protein>
    <submittedName>
        <fullName evidence="3">Uncharacterized protein</fullName>
    </submittedName>
</protein>
<feature type="signal peptide" evidence="2">
    <location>
        <begin position="1"/>
        <end position="24"/>
    </location>
</feature>
<evidence type="ECO:0000256" key="2">
    <source>
        <dbReference type="SAM" id="SignalP"/>
    </source>
</evidence>
<feature type="compositionally biased region" description="Acidic residues" evidence="1">
    <location>
        <begin position="595"/>
        <end position="642"/>
    </location>
</feature>
<feature type="compositionally biased region" description="Polar residues" evidence="1">
    <location>
        <begin position="350"/>
        <end position="361"/>
    </location>
</feature>
<dbReference type="EMBL" id="CAKLBY020000036">
    <property type="protein sequence ID" value="CAK7910827.1"/>
    <property type="molecule type" value="Genomic_DNA"/>
</dbReference>
<reference evidence="3" key="1">
    <citation type="submission" date="2024-01" db="EMBL/GenBank/DDBJ databases">
        <authorList>
            <person name="Webb A."/>
        </authorList>
    </citation>
    <scope>NUCLEOTIDE SEQUENCE</scope>
    <source>
        <strain evidence="3">Pm1</strain>
    </source>
</reference>
<feature type="compositionally biased region" description="Low complexity" evidence="1">
    <location>
        <begin position="575"/>
        <end position="594"/>
    </location>
</feature>
<feature type="region of interest" description="Disordered" evidence="1">
    <location>
        <begin position="319"/>
        <end position="729"/>
    </location>
</feature>
<evidence type="ECO:0000313" key="4">
    <source>
        <dbReference type="Proteomes" id="UP001162060"/>
    </source>
</evidence>
<name>A0AAV1TCD8_9STRA</name>
<feature type="compositionally biased region" description="Low complexity" evidence="1">
    <location>
        <begin position="703"/>
        <end position="718"/>
    </location>
</feature>
<organism evidence="3 4">
    <name type="scientific">Peronospora matthiolae</name>
    <dbReference type="NCBI Taxonomy" id="2874970"/>
    <lineage>
        <taxon>Eukaryota</taxon>
        <taxon>Sar</taxon>
        <taxon>Stramenopiles</taxon>
        <taxon>Oomycota</taxon>
        <taxon>Peronosporomycetes</taxon>
        <taxon>Peronosporales</taxon>
        <taxon>Peronosporaceae</taxon>
        <taxon>Peronospora</taxon>
    </lineage>
</organism>
<dbReference type="Proteomes" id="UP001162060">
    <property type="component" value="Unassembled WGS sequence"/>
</dbReference>
<feature type="compositionally biased region" description="Acidic residues" evidence="1">
    <location>
        <begin position="538"/>
        <end position="556"/>
    </location>
</feature>
<keyword evidence="2" id="KW-0732">Signal</keyword>
<gene>
    <name evidence="3" type="ORF">PM001_LOCUS4237</name>
</gene>
<feature type="compositionally biased region" description="Low complexity" evidence="1">
    <location>
        <begin position="432"/>
        <end position="451"/>
    </location>
</feature>
<accession>A0AAV1TCD8</accession>
<feature type="compositionally biased region" description="Polar residues" evidence="1">
    <location>
        <begin position="664"/>
        <end position="684"/>
    </location>
</feature>
<proteinExistence type="predicted"/>
<evidence type="ECO:0000313" key="3">
    <source>
        <dbReference type="EMBL" id="CAK7910827.1"/>
    </source>
</evidence>
<comment type="caution">
    <text evidence="3">The sequence shown here is derived from an EMBL/GenBank/DDBJ whole genome shotgun (WGS) entry which is preliminary data.</text>
</comment>
<sequence>MVSLSTLIALVPLLLSTASQDAAAHTWLDCLDLDRLIVYDQSALYIFGGTKGQRCCHGHGAGFPGRGASDIGTAYTYKMLRNEVAAGTPVCQNFGANAYSDWRTRLSVTPGQTAFFSYLPNGHIVKDKKAIGTQHGVYWTGKVGTALTSTLQMKPENLLNGHTMNFDDGNCGESLDNEGKPSGRAGDGKPCVGSFTIPAGTPPGVYHMVWYWTFWLDDETAYVDQAQARGYFGAAYSTCFEVEVLPVGAGVAAPVARAPVVPAPVVAPVPAAPAPVAAAPIVAATPPGVAAAEARTTFAFPALTPLSDAKDGGIVTQEEASKTKMETLNADDSDEESLGPGLPKKYGFESLTTEDPASKSSGAPKRSLKSTSDVEEGGMVTQDETPKTKMGLVVDAEDVSGKEAIELGSVDADGLPLSEDDYESVPAKDSASKSSGDLTSSLKSMSSTSGAEDGGMVKQVEIPETEVETPLDAGVSGEESTELGLADADGSESQTTEETVNQSSEDLNSSLESTSFPSDAEEGSPVTQEDTSKTEMETPFDADESDEESTDPDPVDIDGLLLKKYGFESLTPENSASGSSEDPSSSLESTTSTSDAEDGEMATQEETEMESSSDAEDGEMATQEETEMELPSDAEDSDEESTELGSLDADSLSHSKDDYGSLATEDSTNQSSEDPNGSLDSMNPTLDAEKDGYVRQEETISMGGSTSTSSGSSSGSSGNAVKVKQRSSANSITGPNWWLILGAAVLVGTTK</sequence>